<gene>
    <name evidence="2" type="ORF">KCV87_32785</name>
</gene>
<proteinExistence type="predicted"/>
<protein>
    <submittedName>
        <fullName evidence="2">AAA family ATPase</fullName>
    </submittedName>
</protein>
<dbReference type="InterPro" id="IPR027417">
    <property type="entry name" value="P-loop_NTPase"/>
</dbReference>
<organism evidence="2 3">
    <name type="scientific">Actinosynnema pretiosum subsp. pretiosum</name>
    <dbReference type="NCBI Taxonomy" id="103721"/>
    <lineage>
        <taxon>Bacteria</taxon>
        <taxon>Bacillati</taxon>
        <taxon>Actinomycetota</taxon>
        <taxon>Actinomycetes</taxon>
        <taxon>Pseudonocardiales</taxon>
        <taxon>Pseudonocardiaceae</taxon>
        <taxon>Actinosynnema</taxon>
    </lineage>
</organism>
<evidence type="ECO:0000313" key="2">
    <source>
        <dbReference type="EMBL" id="QUF04068.1"/>
    </source>
</evidence>
<evidence type="ECO:0000313" key="3">
    <source>
        <dbReference type="Proteomes" id="UP000677152"/>
    </source>
</evidence>
<dbReference type="GO" id="GO:0016887">
    <property type="term" value="F:ATP hydrolysis activity"/>
    <property type="evidence" value="ECO:0007669"/>
    <property type="project" value="InterPro"/>
</dbReference>
<sequence length="619" mass="68109">MSLLHLTFIGPSVSPATVEFGPKLTLVRGPSDTGKSYIAEAIDFMLGGKGLNKISELDGYDAVLLAIRLPGDENITLSRSIQGGGFHLFRGDHRAYPLPVERESLSAKHSAKNFKNLSHYLLGKIGLDGKVVRKDGAGKTKTLSLRILAPLFLVDETKIQSKIAPVLTGQHTLRTSEISTFRLLLQGEDDSAIEPRETKTEQRRSKVAKHEVIDTLLAELRQQLQTDETLQAATGRLGRLQETISNSAGAIEEIAAARQQWGHALSNSERLVTAARRSLSELDTLDARFTLLHAQYSSDLARLEAVAEAGSLLGYFAPGSCAFCGAEPEHQHLNEDCADDTTAFAESVREEQRKTTMLREDLVQAIAGLRTDRADKARRLQNYTDRATQARSQIVELDRVLDPQQSELRELISSSSQLEKDVETIRRIRRLEALRAEVDAEPKPDAMEPTAGLQRSAVDDLSRMIADRLRAWGFPDADTTSYGFDDQDIVSGRQLRSAHGKGVRAVLHAAFTISLAQYCFDNDRPHPGFVVLDSPLVVYRPPDPDAEPDDSGDVLDTTSLAGRFFADVQSNFSGQIIIMENEDPPDALDAGSRDISFTKNPDRGRYGLFPIGQETRDGI</sequence>
<dbReference type="Gene3D" id="3.40.50.300">
    <property type="entry name" value="P-loop containing nucleotide triphosphate hydrolases"/>
    <property type="match status" value="1"/>
</dbReference>
<name>A0AA45R3Y7_9PSEU</name>
<accession>A0AA45R3Y7</accession>
<feature type="domain" description="Rad50/SbcC-type AAA" evidence="1">
    <location>
        <begin position="14"/>
        <end position="239"/>
    </location>
</feature>
<dbReference type="GO" id="GO:0006302">
    <property type="term" value="P:double-strand break repair"/>
    <property type="evidence" value="ECO:0007669"/>
    <property type="project" value="InterPro"/>
</dbReference>
<dbReference type="AlphaFoldDB" id="A0AA45R3Y7"/>
<dbReference type="SUPFAM" id="SSF52540">
    <property type="entry name" value="P-loop containing nucleoside triphosphate hydrolases"/>
    <property type="match status" value="1"/>
</dbReference>
<dbReference type="Pfam" id="PF13476">
    <property type="entry name" value="AAA_23"/>
    <property type="match status" value="1"/>
</dbReference>
<dbReference type="InterPro" id="IPR038729">
    <property type="entry name" value="Rad50/SbcC_AAA"/>
</dbReference>
<evidence type="ECO:0000259" key="1">
    <source>
        <dbReference type="Pfam" id="PF13476"/>
    </source>
</evidence>
<reference evidence="2" key="1">
    <citation type="submission" date="2021-04" db="EMBL/GenBank/DDBJ databases">
        <title>Genomic sequence of Actinosynnema pretiosum subsp. pretiosum ATCC 31280 (C-14919).</title>
        <authorList>
            <person name="Bai L."/>
            <person name="Wang X."/>
            <person name="Xiao Y."/>
        </authorList>
    </citation>
    <scope>NUCLEOTIDE SEQUENCE</scope>
    <source>
        <strain evidence="2">ATCC 31280</strain>
    </source>
</reference>
<dbReference type="EMBL" id="CP073249">
    <property type="protein sequence ID" value="QUF04068.1"/>
    <property type="molecule type" value="Genomic_DNA"/>
</dbReference>
<dbReference type="Proteomes" id="UP000677152">
    <property type="component" value="Chromosome"/>
</dbReference>